<dbReference type="Pfam" id="PF06224">
    <property type="entry name" value="AlkZ-like"/>
    <property type="match status" value="1"/>
</dbReference>
<dbReference type="EMBL" id="JRUE01000121">
    <property type="protein sequence ID" value="KXZ70620.1"/>
    <property type="molecule type" value="Genomic_DNA"/>
</dbReference>
<comment type="caution">
    <text evidence="1">The sequence shown here is derived from an EMBL/GenBank/DDBJ whole genome shotgun (WGS) entry which is preliminary data.</text>
</comment>
<dbReference type="Proteomes" id="UP000075680">
    <property type="component" value="Unassembled WGS sequence"/>
</dbReference>
<accession>A0A150HUL7</accession>
<dbReference type="PANTHER" id="PTHR30528:SF0">
    <property type="entry name" value="CYTOPLASMIC PROTEIN"/>
    <property type="match status" value="1"/>
</dbReference>
<reference evidence="1 2" key="1">
    <citation type="journal article" date="2016" name="Sci. Rep.">
        <title>Genomic and phenotypic characterization of the species Acinetobacter venetianus.</title>
        <authorList>
            <person name="Fondi M."/>
            <person name="Maida I."/>
            <person name="Perrin E."/>
            <person name="Orlandini V."/>
            <person name="La Torre L."/>
            <person name="Bosi E."/>
            <person name="Negroni A."/>
            <person name="Zanaroli G."/>
            <person name="Fava F."/>
            <person name="Decorosi F."/>
            <person name="Giovannetti L."/>
            <person name="Viti C."/>
            <person name="Vaneechoutte M."/>
            <person name="Dijkshoorn L."/>
            <person name="Fani R."/>
        </authorList>
    </citation>
    <scope>NUCLEOTIDE SEQUENCE [LARGE SCALE GENOMIC DNA]</scope>
    <source>
        <strain evidence="1 2">LUH5627</strain>
    </source>
</reference>
<gene>
    <name evidence="1" type="ORF">AVENLUH5627_01323</name>
</gene>
<dbReference type="PATRIC" id="fig|52133.18.peg.1372"/>
<sequence length="415" mass="48439">MLINQNNVLQQLRNITLAAQGLHQKSAFGTGKTAVIQTLTQLGYVQIDTLSMVARAHHHTFWTRIPDYQPQWLDQLVAEGQIFEYWFHAASYLPIQDFRYALPKMHSIKNRESRYYQADAQVMRHVYDRIRIEGAQKARDFESLSKKQGSWWNWKPTKMALEQLFMQGDLMISARNGIEKVYDLSERVLPNHINTTCPDPLEYAEYLVKTYLRAYGFTTIKQIIHLKTEPVLRKNIVLVIQHMLEEGVIQKLNIAEFPTIYVLTGLQDEIENTPHNNLSLLSPFDNAIIHRERIKTHFDFDFRLECYVPQAKRKYGYFCLPILFGDIFIGRVDCKAHRKSGRFELIHLHIENTQIDMSSWLPPFLDTLQRFAQFNQCQSIEITQISPPALSSVVREFLTIGWEKVNFEGNAFTAK</sequence>
<dbReference type="InterPro" id="IPR009351">
    <property type="entry name" value="AlkZ-like"/>
</dbReference>
<dbReference type="PANTHER" id="PTHR30528">
    <property type="entry name" value="CYTOPLASMIC PROTEIN"/>
    <property type="match status" value="1"/>
</dbReference>
<dbReference type="RefSeq" id="WP_061518543.1">
    <property type="nucleotide sequence ID" value="NZ_JRUE01000121.1"/>
</dbReference>
<evidence type="ECO:0000313" key="1">
    <source>
        <dbReference type="EMBL" id="KXZ70620.1"/>
    </source>
</evidence>
<proteinExistence type="predicted"/>
<dbReference type="AlphaFoldDB" id="A0A150HUL7"/>
<evidence type="ECO:0000313" key="2">
    <source>
        <dbReference type="Proteomes" id="UP000075680"/>
    </source>
</evidence>
<protein>
    <recommendedName>
        <fullName evidence="3">Winged helix-turn-helix domain-containing protein</fullName>
    </recommendedName>
</protein>
<name>A0A150HUL7_9GAMM</name>
<organism evidence="1 2">
    <name type="scientific">Acinetobacter venetianus</name>
    <dbReference type="NCBI Taxonomy" id="52133"/>
    <lineage>
        <taxon>Bacteria</taxon>
        <taxon>Pseudomonadati</taxon>
        <taxon>Pseudomonadota</taxon>
        <taxon>Gammaproteobacteria</taxon>
        <taxon>Moraxellales</taxon>
        <taxon>Moraxellaceae</taxon>
        <taxon>Acinetobacter</taxon>
    </lineage>
</organism>
<evidence type="ECO:0008006" key="3">
    <source>
        <dbReference type="Google" id="ProtNLM"/>
    </source>
</evidence>